<dbReference type="Pfam" id="PF00702">
    <property type="entry name" value="Hydrolase"/>
    <property type="match status" value="1"/>
</dbReference>
<name>B6IYN5_RHOCS</name>
<dbReference type="PANTHER" id="PTHR42896:SF2">
    <property type="entry name" value="CBBY-LIKE PROTEIN"/>
    <property type="match status" value="1"/>
</dbReference>
<protein>
    <submittedName>
        <fullName evidence="1">CbbY protein</fullName>
    </submittedName>
</protein>
<dbReference type="eggNOG" id="COG0637">
    <property type="taxonomic scope" value="Bacteria"/>
</dbReference>
<dbReference type="InterPro" id="IPR044999">
    <property type="entry name" value="CbbY-like"/>
</dbReference>
<dbReference type="Gene3D" id="1.10.150.240">
    <property type="entry name" value="Putative phosphatase, domain 2"/>
    <property type="match status" value="1"/>
</dbReference>
<dbReference type="STRING" id="414684.RC1_4070"/>
<dbReference type="InterPro" id="IPR036412">
    <property type="entry name" value="HAD-like_sf"/>
</dbReference>
<reference evidence="1 2" key="1">
    <citation type="journal article" date="2010" name="BMC Genomics">
        <title>Metabolic flexibility revealed in the genome of the cyst-forming alpha-1 proteobacterium Rhodospirillum centenum.</title>
        <authorList>
            <person name="Lu Y.K."/>
            <person name="Marden J."/>
            <person name="Han M."/>
            <person name="Swingley W.D."/>
            <person name="Mastrian S.D."/>
            <person name="Chowdhury S.R."/>
            <person name="Hao J."/>
            <person name="Helmy T."/>
            <person name="Kim S."/>
            <person name="Kurdoglu A.A."/>
            <person name="Matthies H.J."/>
            <person name="Rollo D."/>
            <person name="Stothard P."/>
            <person name="Blankenship R.E."/>
            <person name="Bauer C.E."/>
            <person name="Touchman J.W."/>
        </authorList>
    </citation>
    <scope>NUCLEOTIDE SEQUENCE [LARGE SCALE GENOMIC DNA]</scope>
    <source>
        <strain evidence="2">ATCC 51521 / SW</strain>
    </source>
</reference>
<dbReference type="Proteomes" id="UP000001591">
    <property type="component" value="Chromosome"/>
</dbReference>
<evidence type="ECO:0000313" key="1">
    <source>
        <dbReference type="EMBL" id="ACJ01409.1"/>
    </source>
</evidence>
<organism evidence="1 2">
    <name type="scientific">Rhodospirillum centenum (strain ATCC 51521 / SW)</name>
    <dbReference type="NCBI Taxonomy" id="414684"/>
    <lineage>
        <taxon>Bacteria</taxon>
        <taxon>Pseudomonadati</taxon>
        <taxon>Pseudomonadota</taxon>
        <taxon>Alphaproteobacteria</taxon>
        <taxon>Rhodospirillales</taxon>
        <taxon>Rhodospirillaceae</taxon>
        <taxon>Rhodospirillum</taxon>
    </lineage>
</organism>
<dbReference type="HOGENOM" id="CLU_045011_0_2_5"/>
<keyword evidence="2" id="KW-1185">Reference proteome</keyword>
<evidence type="ECO:0000313" key="2">
    <source>
        <dbReference type="Proteomes" id="UP000001591"/>
    </source>
</evidence>
<dbReference type="EMBL" id="CP000613">
    <property type="protein sequence ID" value="ACJ01409.1"/>
    <property type="molecule type" value="Genomic_DNA"/>
</dbReference>
<dbReference type="InterPro" id="IPR023214">
    <property type="entry name" value="HAD_sf"/>
</dbReference>
<dbReference type="AlphaFoldDB" id="B6IYN5"/>
<dbReference type="InterPro" id="IPR006439">
    <property type="entry name" value="HAD-SF_hydro_IA"/>
</dbReference>
<proteinExistence type="predicted"/>
<dbReference type="SFLD" id="SFLDG01135">
    <property type="entry name" value="C1.5.6:_HAD__Beta-PGM__Phospha"/>
    <property type="match status" value="1"/>
</dbReference>
<sequence length="250" mass="26607">MRPKAILFDVDGTLAETEELHRQAFNRTFQEFGLDWDWDPALYRDLLAVAGGKERLLHYIAAYDPPDAARAEASLADLHAAKTRTYADLITAGEARLRPGVARLMLEAHAAGIPVAIATTTSPENVEALLATAGRDVAHTVAVIAAGDMVPNKKPAPDVYHYALERLGCAAADCVAIEDSAAGAEAALAAGLPTVITRSAFTEPGPAERVLCVLSDLGEPDAPFVRLAGGEEREGEGMVTLDLLRRWLAD</sequence>
<dbReference type="OrthoDB" id="414934at2"/>
<dbReference type="SUPFAM" id="SSF56784">
    <property type="entry name" value="HAD-like"/>
    <property type="match status" value="1"/>
</dbReference>
<dbReference type="SFLD" id="SFLDS00003">
    <property type="entry name" value="Haloacid_Dehalogenase"/>
    <property type="match status" value="1"/>
</dbReference>
<dbReference type="GO" id="GO:0016787">
    <property type="term" value="F:hydrolase activity"/>
    <property type="evidence" value="ECO:0007669"/>
    <property type="project" value="InterPro"/>
</dbReference>
<dbReference type="Gene3D" id="3.40.50.1000">
    <property type="entry name" value="HAD superfamily/HAD-like"/>
    <property type="match status" value="1"/>
</dbReference>
<dbReference type="PANTHER" id="PTHR42896">
    <property type="entry name" value="XYLULOSE-1,5-BISPHOSPHATE (XUBP) PHOSPHATASE"/>
    <property type="match status" value="1"/>
</dbReference>
<gene>
    <name evidence="1" type="primary">cbbY</name>
    <name evidence="1" type="ordered locus">RC1_4070</name>
</gene>
<dbReference type="RefSeq" id="WP_012569182.1">
    <property type="nucleotide sequence ID" value="NC_011420.2"/>
</dbReference>
<dbReference type="SFLD" id="SFLDG01129">
    <property type="entry name" value="C1.5:_HAD__Beta-PGM__Phosphata"/>
    <property type="match status" value="1"/>
</dbReference>
<dbReference type="KEGG" id="rce:RC1_4070"/>
<dbReference type="SFLD" id="SFLDF00035">
    <property type="entry name" value="phosphoglycolate_phosphatase"/>
    <property type="match status" value="1"/>
</dbReference>
<accession>B6IYN5</accession>
<dbReference type="InterPro" id="IPR023198">
    <property type="entry name" value="PGP-like_dom2"/>
</dbReference>
<dbReference type="NCBIfam" id="TIGR01509">
    <property type="entry name" value="HAD-SF-IA-v3"/>
    <property type="match status" value="1"/>
</dbReference>